<gene>
    <name evidence="1" type="ORF">E4U13_007215</name>
</gene>
<protein>
    <submittedName>
        <fullName evidence="1">Uncharacterized protein</fullName>
    </submittedName>
</protein>
<evidence type="ECO:0000313" key="1">
    <source>
        <dbReference type="EMBL" id="KAG6119862.1"/>
    </source>
</evidence>
<dbReference type="Proteomes" id="UP000732380">
    <property type="component" value="Unassembled WGS sequence"/>
</dbReference>
<keyword evidence="2" id="KW-1185">Reference proteome</keyword>
<dbReference type="EMBL" id="SRQM01000069">
    <property type="protein sequence ID" value="KAG6119862.1"/>
    <property type="molecule type" value="Genomic_DNA"/>
</dbReference>
<accession>A0A9P7TWL5</accession>
<sequence length="73" mass="8197">MTAIIDDSCNLQSSLTAMISTGFEKQQQYTQQLESKIDDFLEGRIAFQMTPVKLSHLVNTEDGRVYGTGGFQY</sequence>
<comment type="caution">
    <text evidence="1">The sequence shown here is derived from an EMBL/GenBank/DDBJ whole genome shotgun (WGS) entry which is preliminary data.</text>
</comment>
<organism evidence="1 2">
    <name type="scientific">Claviceps humidiphila</name>
    <dbReference type="NCBI Taxonomy" id="1294629"/>
    <lineage>
        <taxon>Eukaryota</taxon>
        <taxon>Fungi</taxon>
        <taxon>Dikarya</taxon>
        <taxon>Ascomycota</taxon>
        <taxon>Pezizomycotina</taxon>
        <taxon>Sordariomycetes</taxon>
        <taxon>Hypocreomycetidae</taxon>
        <taxon>Hypocreales</taxon>
        <taxon>Clavicipitaceae</taxon>
        <taxon>Claviceps</taxon>
    </lineage>
</organism>
<dbReference type="AlphaFoldDB" id="A0A9P7TWL5"/>
<evidence type="ECO:0000313" key="2">
    <source>
        <dbReference type="Proteomes" id="UP000732380"/>
    </source>
</evidence>
<name>A0A9P7TWL5_9HYPO</name>
<reference evidence="1 2" key="1">
    <citation type="journal article" date="2020" name="bioRxiv">
        <title>Whole genome comparisons of ergot fungi reveals the divergence and evolution of species within the genus Claviceps are the result of varying mechanisms driving genome evolution and host range expansion.</title>
        <authorList>
            <person name="Wyka S.A."/>
            <person name="Mondo S.J."/>
            <person name="Liu M."/>
            <person name="Dettman J."/>
            <person name="Nalam V."/>
            <person name="Broders K.D."/>
        </authorList>
    </citation>
    <scope>NUCLEOTIDE SEQUENCE [LARGE SCALE GENOMIC DNA]</scope>
    <source>
        <strain evidence="1 2">LM576</strain>
    </source>
</reference>
<proteinExistence type="predicted"/>